<dbReference type="PANTHER" id="PTHR19241">
    <property type="entry name" value="ATP-BINDING CASSETTE TRANSPORTER"/>
    <property type="match status" value="1"/>
</dbReference>
<organism evidence="12 13">
    <name type="scientific">Gonium pectorale</name>
    <name type="common">Green alga</name>
    <dbReference type="NCBI Taxonomy" id="33097"/>
    <lineage>
        <taxon>Eukaryota</taxon>
        <taxon>Viridiplantae</taxon>
        <taxon>Chlorophyta</taxon>
        <taxon>core chlorophytes</taxon>
        <taxon>Chlorophyceae</taxon>
        <taxon>CS clade</taxon>
        <taxon>Chlamydomonadales</taxon>
        <taxon>Volvocaceae</taxon>
        <taxon>Gonium</taxon>
    </lineage>
</organism>
<feature type="transmembrane region" description="Helical" evidence="10">
    <location>
        <begin position="512"/>
        <end position="533"/>
    </location>
</feature>
<dbReference type="Pfam" id="PF08370">
    <property type="entry name" value="PDR_assoc"/>
    <property type="match status" value="1"/>
</dbReference>
<keyword evidence="9 10" id="KW-0472">Membrane</keyword>
<name>A0A150GEE3_GONPE</name>
<dbReference type="Pfam" id="PF00005">
    <property type="entry name" value="ABC_tran"/>
    <property type="match status" value="2"/>
</dbReference>
<keyword evidence="5" id="KW-0677">Repeat</keyword>
<dbReference type="GO" id="GO:0140359">
    <property type="term" value="F:ABC-type transporter activity"/>
    <property type="evidence" value="ECO:0007669"/>
    <property type="project" value="InterPro"/>
</dbReference>
<feature type="domain" description="ABC transporter" evidence="11">
    <location>
        <begin position="754"/>
        <end position="1003"/>
    </location>
</feature>
<dbReference type="Pfam" id="PF14510">
    <property type="entry name" value="ABC_trans_N"/>
    <property type="match status" value="1"/>
</dbReference>
<evidence type="ECO:0000256" key="9">
    <source>
        <dbReference type="ARBA" id="ARBA00023136"/>
    </source>
</evidence>
<dbReference type="Pfam" id="PF01061">
    <property type="entry name" value="ABC2_membrane"/>
    <property type="match status" value="2"/>
</dbReference>
<dbReference type="GO" id="GO:0016020">
    <property type="term" value="C:membrane"/>
    <property type="evidence" value="ECO:0007669"/>
    <property type="project" value="UniProtKB-SubCell"/>
</dbReference>
<dbReference type="InterPro" id="IPR013525">
    <property type="entry name" value="ABC2_TM"/>
</dbReference>
<keyword evidence="8 10" id="KW-1133">Transmembrane helix</keyword>
<dbReference type="InterPro" id="IPR013581">
    <property type="entry name" value="PDR_assoc"/>
</dbReference>
<feature type="transmembrane region" description="Helical" evidence="10">
    <location>
        <begin position="1324"/>
        <end position="1347"/>
    </location>
</feature>
<keyword evidence="3" id="KW-0813">Transport</keyword>
<feature type="transmembrane region" description="Helical" evidence="10">
    <location>
        <begin position="567"/>
        <end position="583"/>
    </location>
</feature>
<evidence type="ECO:0000256" key="3">
    <source>
        <dbReference type="ARBA" id="ARBA00022448"/>
    </source>
</evidence>
<dbReference type="SMART" id="SM00382">
    <property type="entry name" value="AAA"/>
    <property type="match status" value="2"/>
</dbReference>
<keyword evidence="13" id="KW-1185">Reference proteome</keyword>
<reference evidence="13" key="1">
    <citation type="journal article" date="2016" name="Nat. Commun.">
        <title>The Gonium pectorale genome demonstrates co-option of cell cycle regulation during the evolution of multicellularity.</title>
        <authorList>
            <person name="Hanschen E.R."/>
            <person name="Marriage T.N."/>
            <person name="Ferris P.J."/>
            <person name="Hamaji T."/>
            <person name="Toyoda A."/>
            <person name="Fujiyama A."/>
            <person name="Neme R."/>
            <person name="Noguchi H."/>
            <person name="Minakuchi Y."/>
            <person name="Suzuki M."/>
            <person name="Kawai-Toyooka H."/>
            <person name="Smith D.R."/>
            <person name="Sparks H."/>
            <person name="Anderson J."/>
            <person name="Bakaric R."/>
            <person name="Luria V."/>
            <person name="Karger A."/>
            <person name="Kirschner M.W."/>
            <person name="Durand P.M."/>
            <person name="Michod R.E."/>
            <person name="Nozaki H."/>
            <person name="Olson B.J."/>
        </authorList>
    </citation>
    <scope>NUCLEOTIDE SEQUENCE [LARGE SCALE GENOMIC DNA]</scope>
    <source>
        <strain evidence="13">NIES-2863</strain>
    </source>
</reference>
<evidence type="ECO:0000256" key="4">
    <source>
        <dbReference type="ARBA" id="ARBA00022692"/>
    </source>
</evidence>
<comment type="subcellular location">
    <subcellularLocation>
        <location evidence="1">Membrane</location>
        <topology evidence="1">Multi-pass membrane protein</topology>
    </subcellularLocation>
</comment>
<evidence type="ECO:0000256" key="1">
    <source>
        <dbReference type="ARBA" id="ARBA00004141"/>
    </source>
</evidence>
<feature type="transmembrane region" description="Helical" evidence="10">
    <location>
        <begin position="1267"/>
        <end position="1285"/>
    </location>
</feature>
<feature type="transmembrane region" description="Helical" evidence="10">
    <location>
        <begin position="1096"/>
        <end position="1114"/>
    </location>
</feature>
<evidence type="ECO:0000256" key="8">
    <source>
        <dbReference type="ARBA" id="ARBA00022989"/>
    </source>
</evidence>
<evidence type="ECO:0000256" key="2">
    <source>
        <dbReference type="ARBA" id="ARBA00006012"/>
    </source>
</evidence>
<evidence type="ECO:0000313" key="12">
    <source>
        <dbReference type="EMBL" id="KXZ48202.1"/>
    </source>
</evidence>
<dbReference type="InterPro" id="IPR003439">
    <property type="entry name" value="ABC_transporter-like_ATP-bd"/>
</dbReference>
<dbReference type="Proteomes" id="UP000075714">
    <property type="component" value="Unassembled WGS sequence"/>
</dbReference>
<dbReference type="SUPFAM" id="SSF52540">
    <property type="entry name" value="P-loop containing nucleoside triphosphate hydrolases"/>
    <property type="match status" value="2"/>
</dbReference>
<dbReference type="GO" id="GO:0005524">
    <property type="term" value="F:ATP binding"/>
    <property type="evidence" value="ECO:0007669"/>
    <property type="project" value="UniProtKB-KW"/>
</dbReference>
<dbReference type="Gene3D" id="3.40.50.300">
    <property type="entry name" value="P-loop containing nucleotide triphosphate hydrolases"/>
    <property type="match status" value="2"/>
</dbReference>
<comment type="similarity">
    <text evidence="2">Belongs to the ABC transporter superfamily. ABCG family. PDR (TC 3.A.1.205) subfamily.</text>
</comment>
<dbReference type="EMBL" id="LSYV01000030">
    <property type="protein sequence ID" value="KXZ48202.1"/>
    <property type="molecule type" value="Genomic_DNA"/>
</dbReference>
<evidence type="ECO:0000313" key="13">
    <source>
        <dbReference type="Proteomes" id="UP000075714"/>
    </source>
</evidence>
<dbReference type="CDD" id="cd03232">
    <property type="entry name" value="ABCG_PDR_domain2"/>
    <property type="match status" value="1"/>
</dbReference>
<evidence type="ECO:0000256" key="10">
    <source>
        <dbReference type="SAM" id="Phobius"/>
    </source>
</evidence>
<feature type="transmembrane region" description="Helical" evidence="10">
    <location>
        <begin position="1240"/>
        <end position="1260"/>
    </location>
</feature>
<dbReference type="GO" id="GO:0071944">
    <property type="term" value="C:cell periphery"/>
    <property type="evidence" value="ECO:0007669"/>
    <property type="project" value="UniProtKB-ARBA"/>
</dbReference>
<feature type="transmembrane region" description="Helical" evidence="10">
    <location>
        <begin position="398"/>
        <end position="419"/>
    </location>
</feature>
<keyword evidence="6" id="KW-0547">Nucleotide-binding</keyword>
<keyword evidence="4 10" id="KW-0812">Transmembrane</keyword>
<evidence type="ECO:0000256" key="5">
    <source>
        <dbReference type="ARBA" id="ARBA00022737"/>
    </source>
</evidence>
<sequence>MDRDAKKQLLETVMGTSEQDNTRLMQKVAQRLERVGLSFPGIEVRWKSLTVEADVATGAAQVPTLLSAAASMLSACSAPFVPGRPAPTQRRVLLNNVSGALKPGRMCLLLGPPGSGKTTLMKTLANQLHKTYKELRFTGSVTYNGLRPGSDFVTERAATYVSQQDTHIAEMTVAETLTFASESLGPGLSRHLYEVMHAREVEAGIEPDPDLERLWVATFAHKRRSALVEMFAKLLGLDHVMDTVVGNELLKGISGGQRRRVTCGEMAVGLAQVMFLDEISTGLDSASTLIITKALRNLAVYMNATMLVSLLQPSPEVYELFDEVMVLSHGRIVFQGPTDQVFEQSPAGKELKSTLEGPPHRHPLQDMVLHSNPYAQSGWHMMDTTLRREILLLKRNKIFLLAGAGQIMFVAFIVSTSFIRLAKNTFDDANLFLSVIFFSLMVMFMGGFNSVDQYVRKLPVFFKQRDHNFYNAASYTLNGALLRIPEHLINASVWSLMVYFSVGFTLDAGRFFIFWLNLVACGAFSTALFQCLGAVMRNGVLAQGLGAVALMLSIATSGFPIARTSIPGWWIWLYWISPMSWTVRSMAITELTSDDWADDAAAYGAPGAHLGLYVLKYRGFHREWKWVWAGIGAELAIAALLTWLQALALARLPPPSGAKPPPAEECPDEMTEEEMARHTVAAHRSMSNKVAPCVGCGSQSKKPEKVASTEMRAVAKVDSAKPTQAGPDLGRAVTSGTVSVRVGGGELRFDPMALAFTDVSYHVPQPKGPGELRLLHEVSGSFRPGVLTALMGASGAGKTTLMDVLAGRKTGGRVEGRQLLNGHPKRMATFARVMGYVEQFDVHTPQLTVLESLLFSARLRLPTGLLPDRTALLGFVGGVMELVELAPLAGAQVGYGGSGGGLSTEARKRLTIAVELVANPSIVFMDEPTSGLDARAASLVMRAVRNTVNTGRTVVCTIHQPSREIFEAFDELLLLKPGGRVIFNGPMGQGGANLIEHFHGVEGVPRYDPILNPADWMLDAAGSAVERRLGVDFADVWAASDVSKRTAQTIEECSRPASGSSPLSFGARYAVPMRAQFAVLMRRALVSYWRNPPYNVLRFLVTLGMGIMFGTLYWDRGNKRTSLLGVLDIMGALYSTTVFMGISNCLTILPVVNSDRAVFYRERASGMFHVIPYVLSQGLAEMPYIAAQSILYSIIVYFTIQFEFTAVKYCWFLLFFWLNLMAFTFFGVAVMSLLPAVPLATSGAAFFLLLWNLYCGFLVYKRDIKPWWIWAYYFNPATYTIYGVVTTQLGDAHDQTIALGPDMEVSVAGFTRDMFDYKYEMRGWLVLIMVGFVVGFRAIACMGLSFLNFQKR</sequence>
<accession>A0A150GEE3</accession>
<evidence type="ECO:0000256" key="6">
    <source>
        <dbReference type="ARBA" id="ARBA00022741"/>
    </source>
</evidence>
<proteinExistence type="inferred from homology"/>
<comment type="caution">
    <text evidence="12">The sequence shown here is derived from an EMBL/GenBank/DDBJ whole genome shotgun (WGS) entry which is preliminary data.</text>
</comment>
<feature type="transmembrane region" description="Helical" evidence="10">
    <location>
        <begin position="1182"/>
        <end position="1200"/>
    </location>
</feature>
<dbReference type="PROSITE" id="PS50893">
    <property type="entry name" value="ABC_TRANSPORTER_2"/>
    <property type="match status" value="2"/>
</dbReference>
<feature type="transmembrane region" description="Helical" evidence="10">
    <location>
        <begin position="1126"/>
        <end position="1152"/>
    </location>
</feature>
<gene>
    <name evidence="12" type="ORF">GPECTOR_29g109</name>
</gene>
<dbReference type="GO" id="GO:0016887">
    <property type="term" value="F:ATP hydrolysis activity"/>
    <property type="evidence" value="ECO:0007669"/>
    <property type="project" value="InterPro"/>
</dbReference>
<feature type="domain" description="ABC transporter" evidence="11">
    <location>
        <begin position="73"/>
        <end position="354"/>
    </location>
</feature>
<feature type="transmembrane region" description="Helical" evidence="10">
    <location>
        <begin position="626"/>
        <end position="646"/>
    </location>
</feature>
<dbReference type="OrthoDB" id="66620at2759"/>
<feature type="transmembrane region" description="Helical" evidence="10">
    <location>
        <begin position="540"/>
        <end position="561"/>
    </location>
</feature>
<protein>
    <recommendedName>
        <fullName evidence="11">ABC transporter domain-containing protein</fullName>
    </recommendedName>
</protein>
<feature type="transmembrane region" description="Helical" evidence="10">
    <location>
        <begin position="1212"/>
        <end position="1234"/>
    </location>
</feature>
<dbReference type="InterPro" id="IPR029481">
    <property type="entry name" value="ABC_trans_N"/>
</dbReference>
<dbReference type="InterPro" id="IPR003593">
    <property type="entry name" value="AAA+_ATPase"/>
</dbReference>
<dbReference type="InterPro" id="IPR027417">
    <property type="entry name" value="P-loop_NTPase"/>
</dbReference>
<evidence type="ECO:0000256" key="7">
    <source>
        <dbReference type="ARBA" id="ARBA00022840"/>
    </source>
</evidence>
<feature type="transmembrane region" description="Helical" evidence="10">
    <location>
        <begin position="431"/>
        <end position="451"/>
    </location>
</feature>
<evidence type="ECO:0000259" key="11">
    <source>
        <dbReference type="PROSITE" id="PS50893"/>
    </source>
</evidence>
<dbReference type="FunFam" id="3.40.50.300:FF:000059">
    <property type="entry name" value="ABC transporter G family member 40"/>
    <property type="match status" value="1"/>
</dbReference>
<keyword evidence="7" id="KW-0067">ATP-binding</keyword>
<dbReference type="InterPro" id="IPR034003">
    <property type="entry name" value="ABCG_PDR_2"/>
</dbReference>